<organism evidence="1 2">
    <name type="scientific">Helianthus annuus</name>
    <name type="common">Common sunflower</name>
    <dbReference type="NCBI Taxonomy" id="4232"/>
    <lineage>
        <taxon>Eukaryota</taxon>
        <taxon>Viridiplantae</taxon>
        <taxon>Streptophyta</taxon>
        <taxon>Embryophyta</taxon>
        <taxon>Tracheophyta</taxon>
        <taxon>Spermatophyta</taxon>
        <taxon>Magnoliopsida</taxon>
        <taxon>eudicotyledons</taxon>
        <taxon>Gunneridae</taxon>
        <taxon>Pentapetalae</taxon>
        <taxon>asterids</taxon>
        <taxon>campanulids</taxon>
        <taxon>Asterales</taxon>
        <taxon>Asteraceae</taxon>
        <taxon>Asteroideae</taxon>
        <taxon>Heliantheae alliance</taxon>
        <taxon>Heliantheae</taxon>
        <taxon>Helianthus</taxon>
    </lineage>
</organism>
<dbReference type="EMBL" id="MNCJ02000325">
    <property type="protein sequence ID" value="KAF5785527.1"/>
    <property type="molecule type" value="Genomic_DNA"/>
</dbReference>
<dbReference type="Gramene" id="mRNA:HanXRQr2_Chr10g0429691">
    <property type="protein sequence ID" value="mRNA:HanXRQr2_Chr10g0429691"/>
    <property type="gene ID" value="HanXRQr2_Chr10g0429691"/>
</dbReference>
<reference evidence="1" key="2">
    <citation type="submission" date="2020-06" db="EMBL/GenBank/DDBJ databases">
        <title>Helianthus annuus Genome sequencing and assembly Release 2.</title>
        <authorList>
            <person name="Gouzy J."/>
            <person name="Langlade N."/>
            <person name="Munos S."/>
        </authorList>
    </citation>
    <scope>NUCLEOTIDE SEQUENCE</scope>
    <source>
        <tissue evidence="1">Leaves</tissue>
    </source>
</reference>
<proteinExistence type="predicted"/>
<dbReference type="Proteomes" id="UP000215914">
    <property type="component" value="Unassembled WGS sequence"/>
</dbReference>
<accession>A0A9K3N3B4</accession>
<protein>
    <submittedName>
        <fullName evidence="1">Uncharacterized protein</fullName>
    </submittedName>
</protein>
<evidence type="ECO:0000313" key="1">
    <source>
        <dbReference type="EMBL" id="KAF5785527.1"/>
    </source>
</evidence>
<gene>
    <name evidence="1" type="ORF">HanXRQr2_Chr10g0429691</name>
</gene>
<dbReference type="AlphaFoldDB" id="A0A9K3N3B4"/>
<evidence type="ECO:0000313" key="2">
    <source>
        <dbReference type="Proteomes" id="UP000215914"/>
    </source>
</evidence>
<keyword evidence="2" id="KW-1185">Reference proteome</keyword>
<name>A0A9K3N3B4_HELAN</name>
<sequence length="102" mass="12165">MWCRHSKVPLNILFGISTLLMTHKHKSPAIYCSNSRHYSWIIIARPVTMKLNKLNVEYMIKKSWSVRVSCNIDSLYWSQMCIEIFKSLQKNYITIKRNDRLT</sequence>
<comment type="caution">
    <text evidence="1">The sequence shown here is derived from an EMBL/GenBank/DDBJ whole genome shotgun (WGS) entry which is preliminary data.</text>
</comment>
<reference evidence="1" key="1">
    <citation type="journal article" date="2017" name="Nature">
        <title>The sunflower genome provides insights into oil metabolism, flowering and Asterid evolution.</title>
        <authorList>
            <person name="Badouin H."/>
            <person name="Gouzy J."/>
            <person name="Grassa C.J."/>
            <person name="Murat F."/>
            <person name="Staton S.E."/>
            <person name="Cottret L."/>
            <person name="Lelandais-Briere C."/>
            <person name="Owens G.L."/>
            <person name="Carrere S."/>
            <person name="Mayjonade B."/>
            <person name="Legrand L."/>
            <person name="Gill N."/>
            <person name="Kane N.C."/>
            <person name="Bowers J.E."/>
            <person name="Hubner S."/>
            <person name="Bellec A."/>
            <person name="Berard A."/>
            <person name="Berges H."/>
            <person name="Blanchet N."/>
            <person name="Boniface M.C."/>
            <person name="Brunel D."/>
            <person name="Catrice O."/>
            <person name="Chaidir N."/>
            <person name="Claudel C."/>
            <person name="Donnadieu C."/>
            <person name="Faraut T."/>
            <person name="Fievet G."/>
            <person name="Helmstetter N."/>
            <person name="King M."/>
            <person name="Knapp S.J."/>
            <person name="Lai Z."/>
            <person name="Le Paslier M.C."/>
            <person name="Lippi Y."/>
            <person name="Lorenzon L."/>
            <person name="Mandel J.R."/>
            <person name="Marage G."/>
            <person name="Marchand G."/>
            <person name="Marquand E."/>
            <person name="Bret-Mestries E."/>
            <person name="Morien E."/>
            <person name="Nambeesan S."/>
            <person name="Nguyen T."/>
            <person name="Pegot-Espagnet P."/>
            <person name="Pouilly N."/>
            <person name="Raftis F."/>
            <person name="Sallet E."/>
            <person name="Schiex T."/>
            <person name="Thomas J."/>
            <person name="Vandecasteele C."/>
            <person name="Vares D."/>
            <person name="Vear F."/>
            <person name="Vautrin S."/>
            <person name="Crespi M."/>
            <person name="Mangin B."/>
            <person name="Burke J.M."/>
            <person name="Salse J."/>
            <person name="Munos S."/>
            <person name="Vincourt P."/>
            <person name="Rieseberg L.H."/>
            <person name="Langlade N.B."/>
        </authorList>
    </citation>
    <scope>NUCLEOTIDE SEQUENCE</scope>
    <source>
        <tissue evidence="1">Leaves</tissue>
    </source>
</reference>